<dbReference type="InterPro" id="IPR001205">
    <property type="entry name" value="RNA-dir_pol_C"/>
</dbReference>
<feature type="domain" description="Peptidase C3" evidence="9">
    <location>
        <begin position="373"/>
        <end position="596"/>
    </location>
</feature>
<name>A0A7D4XIS9_9VIRU</name>
<keyword evidence="1" id="KW-0645">Protease</keyword>
<evidence type="ECO:0000256" key="6">
    <source>
        <dbReference type="ARBA" id="ARBA00022807"/>
    </source>
</evidence>
<dbReference type="PROSITE" id="PS50507">
    <property type="entry name" value="RDRP_SSRNA_POS"/>
    <property type="match status" value="1"/>
</dbReference>
<dbReference type="GO" id="GO:0003968">
    <property type="term" value="F:RNA-directed RNA polymerase activity"/>
    <property type="evidence" value="ECO:0007669"/>
    <property type="project" value="InterPro"/>
</dbReference>
<dbReference type="InterPro" id="IPR043502">
    <property type="entry name" value="DNA/RNA_pol_sf"/>
</dbReference>
<dbReference type="Gene3D" id="2.40.10.10">
    <property type="entry name" value="Trypsin-like serine proteases"/>
    <property type="match status" value="1"/>
</dbReference>
<keyword evidence="7" id="KW-0693">Viral RNA replication</keyword>
<dbReference type="Pfam" id="PF00680">
    <property type="entry name" value="RdRP_1"/>
    <property type="match status" value="1"/>
</dbReference>
<feature type="domain" description="RdRp catalytic" evidence="8">
    <location>
        <begin position="889"/>
        <end position="1022"/>
    </location>
</feature>
<keyword evidence="3" id="KW-0548">Nucleotidyltransferase</keyword>
<evidence type="ECO:0000256" key="2">
    <source>
        <dbReference type="ARBA" id="ARBA00022679"/>
    </source>
</evidence>
<evidence type="ECO:0000259" key="9">
    <source>
        <dbReference type="PROSITE" id="PS51874"/>
    </source>
</evidence>
<dbReference type="InterPro" id="IPR044067">
    <property type="entry name" value="PCV_3C_PRO"/>
</dbReference>
<keyword evidence="2" id="KW-0808">Transferase</keyword>
<sequence>MCIKCETTTECIIKCVSPESPHFYCATCVALHRVHDTCPTCEIYTITASLTTQGHKWVSYLHSLKDMGEREVNALYKTFSSMTPYDHFKLFMQNELLTQVCSLFATRGISQATTIALQYSIWVSKRKSVHPSAETPSHCPQLEHLKHGRLTKDVLLETIAIPEPNMTRYTSFLAQAVQTEVCSHHIIFDAMNDGSTEYHAEDNEWRAAITEGDNTLWVVCKDQVCMNEFCLLRDAEECHRYYCRYAIRNSQQLRQIYINYILQPAHAQTWRNKVPFMLRPAWMQPPKIEISLAKVWWEYLSDTYTNHKNLVHTLAACSAIIGSVCLTVKLFNFVNQPVVIQNKLYDTENIRHLKRVHKQVRITGSRKDVKYQAEQNDQAIRDVVRRNYITIRVWHEGVCKRTLGILAVVGKYAIFPKHYFNYLRDSALQSRTITFERSIYVLSEFEGVPPNHTRHDYTFDPADFKLHETTDLAWIRLPASFASFRDIRKHFAKDDDLSTYLPNTGTLALVPTTHRKTVDMLPVNLYELQCEVVVAPSTETEAGIIRDVITYNHSENGICGSVLIADRSQRPLLSIHTAGASKWKTGYGTLITQELLDTFLPPQIMLQMEEHNLECVSTRENAFFLDPESKVEYLGCVPAGSENFSPPNTKIRPSLIHSVCTLVPLTEPSILSRRDPRHTYEFSPLYYGASKHGYRSRDFGSSIVEEACNAYYDGWLSNMRPLVMSPHKLTTKEAITGFPAVEFYDAMKLATSAGYPWTLKNKKNSTKEAWITATRDDAGTILDVTVHPELEQELQRKAALRSAGIQPLTIFADTLKDERKVPDKARKLGGTRVFCGSPVDYTIESRKHLLHFCAAFMSARFDVCSAVGINAKGMEWTDLYHYLTKTGATKIVTLDYSNFGPAFNAQVAESVKDLFVRWCVEHVKDAEPTAITMLLWECLNSVHIANNTVYQQFCGSPSGAPTTTIFNSLENILYIFVAWIKLVKPTLSPDLSLWKEFRDNVRFVVYGDDLIMSVTDQYITQFNMNTLQILFAKYGIVSTAADKTVGSSPDWMPLTNSTFLKRGFTKHPYREGVWLSPLNWVSINDATQWIWSCADHRAATLENCESALHEAHGHGRERFNTFKNEINRALVQIGCREHVMLDWQTLDNLYFPEFDINDVVSFQMANPDSLLDISLKVWLANYTTAWGWTLEKVEQTLADLQVVLAGTEFSDDPGIVHELHALNIRLGYTELDNICELWSQFDEYVLYIALLAIPEVVGINHRYQPYLRQNSLQ</sequence>
<dbReference type="InterPro" id="IPR043504">
    <property type="entry name" value="Peptidase_S1_PA_chymotrypsin"/>
</dbReference>
<evidence type="ECO:0000256" key="7">
    <source>
        <dbReference type="ARBA" id="ARBA00022953"/>
    </source>
</evidence>
<dbReference type="Gene3D" id="3.30.70.270">
    <property type="match status" value="1"/>
</dbReference>
<dbReference type="SUPFAM" id="SSF50494">
    <property type="entry name" value="Trypsin-like serine proteases"/>
    <property type="match status" value="1"/>
</dbReference>
<accession>A0A7D4XIS9</accession>
<evidence type="ECO:0000313" key="10">
    <source>
        <dbReference type="EMBL" id="QKW94208.1"/>
    </source>
</evidence>
<dbReference type="InterPro" id="IPR043128">
    <property type="entry name" value="Rev_trsase/Diguanyl_cyclase"/>
</dbReference>
<dbReference type="GO" id="GO:0006351">
    <property type="term" value="P:DNA-templated transcription"/>
    <property type="evidence" value="ECO:0007669"/>
    <property type="project" value="InterPro"/>
</dbReference>
<protein>
    <submittedName>
        <fullName evidence="10">Non-structural polyprotein</fullName>
    </submittedName>
</protein>
<dbReference type="GO" id="GO:0003723">
    <property type="term" value="F:RNA binding"/>
    <property type="evidence" value="ECO:0007669"/>
    <property type="project" value="InterPro"/>
</dbReference>
<keyword evidence="5" id="KW-0378">Hydrolase</keyword>
<dbReference type="PROSITE" id="PS51874">
    <property type="entry name" value="PCV_3C_PRO"/>
    <property type="match status" value="1"/>
</dbReference>
<dbReference type="GO" id="GO:0000166">
    <property type="term" value="F:nucleotide binding"/>
    <property type="evidence" value="ECO:0007669"/>
    <property type="project" value="UniProtKB-KW"/>
</dbReference>
<keyword evidence="6" id="KW-0788">Thiol protease</keyword>
<dbReference type="EMBL" id="MT482488">
    <property type="protein sequence ID" value="QKW94208.1"/>
    <property type="molecule type" value="Genomic_RNA"/>
</dbReference>
<dbReference type="GO" id="GO:0039694">
    <property type="term" value="P:viral RNA genome replication"/>
    <property type="evidence" value="ECO:0007669"/>
    <property type="project" value="InterPro"/>
</dbReference>
<dbReference type="CDD" id="cd23169">
    <property type="entry name" value="ps-ssRNAv-Picornavirales"/>
    <property type="match status" value="1"/>
</dbReference>
<evidence type="ECO:0000256" key="1">
    <source>
        <dbReference type="ARBA" id="ARBA00022670"/>
    </source>
</evidence>
<evidence type="ECO:0000256" key="3">
    <source>
        <dbReference type="ARBA" id="ARBA00022695"/>
    </source>
</evidence>
<dbReference type="GO" id="GO:0004197">
    <property type="term" value="F:cysteine-type endopeptidase activity"/>
    <property type="evidence" value="ECO:0007669"/>
    <property type="project" value="InterPro"/>
</dbReference>
<dbReference type="GO" id="GO:0006508">
    <property type="term" value="P:proteolysis"/>
    <property type="evidence" value="ECO:0007669"/>
    <property type="project" value="UniProtKB-KW"/>
</dbReference>
<proteinExistence type="predicted"/>
<reference evidence="10" key="1">
    <citation type="journal article" date="2020" name="Viruses">
        <title>Tolerance of Honey Bees to Varroa Mite in the Absence of Deformed Wing Virus.</title>
        <authorList>
            <person name="Roberts J.M.K."/>
            <person name="Simbiken N."/>
            <person name="Dale C."/>
            <person name="Armstrong J."/>
            <person name="Anderson D.L."/>
        </authorList>
    </citation>
    <scope>NUCLEOTIDE SEQUENCE</scope>
    <source>
        <strain evidence="10">PNGBV/6</strain>
    </source>
</reference>
<dbReference type="InterPro" id="IPR009003">
    <property type="entry name" value="Peptidase_S1_PA"/>
</dbReference>
<evidence type="ECO:0000259" key="8">
    <source>
        <dbReference type="PROSITE" id="PS50507"/>
    </source>
</evidence>
<evidence type="ECO:0000256" key="5">
    <source>
        <dbReference type="ARBA" id="ARBA00022801"/>
    </source>
</evidence>
<evidence type="ECO:0000256" key="4">
    <source>
        <dbReference type="ARBA" id="ARBA00022741"/>
    </source>
</evidence>
<dbReference type="SUPFAM" id="SSF56672">
    <property type="entry name" value="DNA/RNA polymerases"/>
    <property type="match status" value="1"/>
</dbReference>
<dbReference type="InterPro" id="IPR007094">
    <property type="entry name" value="RNA-dir_pol_PSvirus"/>
</dbReference>
<organism evidence="10">
    <name type="scientific">PNG bee virus 6</name>
    <dbReference type="NCBI Taxonomy" id="2746883"/>
    <lineage>
        <taxon>Viruses</taxon>
        <taxon>Riboviria</taxon>
    </lineage>
</organism>
<keyword evidence="4" id="KW-0547">Nucleotide-binding</keyword>